<feature type="domain" description="Heterokaryon incompatibility" evidence="1">
    <location>
        <begin position="47"/>
        <end position="217"/>
    </location>
</feature>
<dbReference type="InterPro" id="IPR010730">
    <property type="entry name" value="HET"/>
</dbReference>
<dbReference type="RefSeq" id="XP_033597263.1">
    <property type="nucleotide sequence ID" value="XM_033744626.1"/>
</dbReference>
<proteinExistence type="predicted"/>
<protein>
    <submittedName>
        <fullName evidence="2">HET-domain-containing protein</fullName>
    </submittedName>
</protein>
<keyword evidence="3" id="KW-1185">Reference proteome</keyword>
<evidence type="ECO:0000313" key="2">
    <source>
        <dbReference type="EMBL" id="KAF2754812.1"/>
    </source>
</evidence>
<dbReference type="PANTHER" id="PTHR24148:SF64">
    <property type="entry name" value="HETEROKARYON INCOMPATIBILITY DOMAIN-CONTAINING PROTEIN"/>
    <property type="match status" value="1"/>
</dbReference>
<name>A0A6A6VW47_9PEZI</name>
<dbReference type="Pfam" id="PF06985">
    <property type="entry name" value="HET"/>
    <property type="match status" value="1"/>
</dbReference>
<dbReference type="GeneID" id="54485680"/>
<gene>
    <name evidence="2" type="ORF">EJ05DRAFT_479225</name>
</gene>
<dbReference type="Proteomes" id="UP000799437">
    <property type="component" value="Unassembled WGS sequence"/>
</dbReference>
<accession>A0A6A6VW47</accession>
<dbReference type="AlphaFoldDB" id="A0A6A6VW47"/>
<dbReference type="PANTHER" id="PTHR24148">
    <property type="entry name" value="ANKYRIN REPEAT DOMAIN-CONTAINING PROTEIN 39 HOMOLOG-RELATED"/>
    <property type="match status" value="1"/>
</dbReference>
<organism evidence="2 3">
    <name type="scientific">Pseudovirgaria hyperparasitica</name>
    <dbReference type="NCBI Taxonomy" id="470096"/>
    <lineage>
        <taxon>Eukaryota</taxon>
        <taxon>Fungi</taxon>
        <taxon>Dikarya</taxon>
        <taxon>Ascomycota</taxon>
        <taxon>Pezizomycotina</taxon>
        <taxon>Dothideomycetes</taxon>
        <taxon>Dothideomycetes incertae sedis</taxon>
        <taxon>Acrospermales</taxon>
        <taxon>Acrospermaceae</taxon>
        <taxon>Pseudovirgaria</taxon>
    </lineage>
</organism>
<evidence type="ECO:0000259" key="1">
    <source>
        <dbReference type="Pfam" id="PF06985"/>
    </source>
</evidence>
<dbReference type="Pfam" id="PF26639">
    <property type="entry name" value="Het-6_barrel"/>
    <property type="match status" value="1"/>
</dbReference>
<evidence type="ECO:0000313" key="3">
    <source>
        <dbReference type="Proteomes" id="UP000799437"/>
    </source>
</evidence>
<dbReference type="InterPro" id="IPR052895">
    <property type="entry name" value="HetReg/Transcr_Mod"/>
</dbReference>
<reference evidence="2" key="1">
    <citation type="journal article" date="2020" name="Stud. Mycol.">
        <title>101 Dothideomycetes genomes: a test case for predicting lifestyles and emergence of pathogens.</title>
        <authorList>
            <person name="Haridas S."/>
            <person name="Albert R."/>
            <person name="Binder M."/>
            <person name="Bloem J."/>
            <person name="Labutti K."/>
            <person name="Salamov A."/>
            <person name="Andreopoulos B."/>
            <person name="Baker S."/>
            <person name="Barry K."/>
            <person name="Bills G."/>
            <person name="Bluhm B."/>
            <person name="Cannon C."/>
            <person name="Castanera R."/>
            <person name="Culley D."/>
            <person name="Daum C."/>
            <person name="Ezra D."/>
            <person name="Gonzalez J."/>
            <person name="Henrissat B."/>
            <person name="Kuo A."/>
            <person name="Liang C."/>
            <person name="Lipzen A."/>
            <person name="Lutzoni F."/>
            <person name="Magnuson J."/>
            <person name="Mondo S."/>
            <person name="Nolan M."/>
            <person name="Ohm R."/>
            <person name="Pangilinan J."/>
            <person name="Park H.-J."/>
            <person name="Ramirez L."/>
            <person name="Alfaro M."/>
            <person name="Sun H."/>
            <person name="Tritt A."/>
            <person name="Yoshinaga Y."/>
            <person name="Zwiers L.-H."/>
            <person name="Turgeon B."/>
            <person name="Goodwin S."/>
            <person name="Spatafora J."/>
            <person name="Crous P."/>
            <person name="Grigoriev I."/>
        </authorList>
    </citation>
    <scope>NUCLEOTIDE SEQUENCE</scope>
    <source>
        <strain evidence="2">CBS 121739</strain>
    </source>
</reference>
<sequence length="651" mass="73493">MAGYTYSPLQDPKTQIRLLTLFPGDFSDPIILSLHTVSLTLTNKNHYEALSYVWGSSTETRTIFLRLSDESQDSAEPNMDSAPFEATLNLESALKHLRQMKQPRKLWVDALCINQKDDVEKGYQVAIMADIYRDAKVVLWLGPEENDSKHAMSLMANMGEQIKVDWHTCLPEEDSLARVNLSWTDDKSSGPHCERDFLAIHHLLTRPYFNRLWIRQEVFLSGPQSILVCGHDALSWDCYGAATIVMRVKFKHALEQGEFFPEALQDPCWQSIAICNRLEYDSMDLALEDAQTANCYDPRDRIYANFFASADLRRIINPDYTKTMEEVYIDATRRMIALYGDFRILSHCDSRYHRSGLPSWARNWQHGYGVHSSRIGQCPNWAGGVTRAEAWYASDQECYGMSTHSVFAETVCHVWPVVRNDSHSSVTFSGLPSIGFLLSKAAESGRSYTVEQLLVSLCCVLFSNKFGERFQPPLSHFASFTETTEAFVRSWSKNLNKPLVFNDTSIPVLGSIPLVSTRCLFMNSSGNLGLGPLETKQGDSVAVLVGGATPFVVRPRNHFWILIGECFVDGLMYGEVLFGPIPSSIEPVLTGNTFQNPSYRDMITGRIVEDPRVSMLLEKLPVEERKQIEGQKLSADVLKRMGVQLQKITLA</sequence>
<dbReference type="EMBL" id="ML996579">
    <property type="protein sequence ID" value="KAF2754812.1"/>
    <property type="molecule type" value="Genomic_DNA"/>
</dbReference>
<dbReference type="OrthoDB" id="4850726at2759"/>